<organism evidence="1">
    <name type="scientific">Rhizophora mucronata</name>
    <name type="common">Asiatic mangrove</name>
    <dbReference type="NCBI Taxonomy" id="61149"/>
    <lineage>
        <taxon>Eukaryota</taxon>
        <taxon>Viridiplantae</taxon>
        <taxon>Streptophyta</taxon>
        <taxon>Embryophyta</taxon>
        <taxon>Tracheophyta</taxon>
        <taxon>Spermatophyta</taxon>
        <taxon>Magnoliopsida</taxon>
        <taxon>eudicotyledons</taxon>
        <taxon>Gunneridae</taxon>
        <taxon>Pentapetalae</taxon>
        <taxon>rosids</taxon>
        <taxon>fabids</taxon>
        <taxon>Malpighiales</taxon>
        <taxon>Rhizophoraceae</taxon>
        <taxon>Rhizophora</taxon>
    </lineage>
</organism>
<dbReference type="EMBL" id="GGEC01072970">
    <property type="protein sequence ID" value="MBX53454.1"/>
    <property type="molecule type" value="Transcribed_RNA"/>
</dbReference>
<name>A0A2P2PFD6_RHIMU</name>
<dbReference type="AlphaFoldDB" id="A0A2P2PFD6"/>
<accession>A0A2P2PFD6</accession>
<reference evidence="1" key="1">
    <citation type="submission" date="2018-02" db="EMBL/GenBank/DDBJ databases">
        <title>Rhizophora mucronata_Transcriptome.</title>
        <authorList>
            <person name="Meera S.P."/>
            <person name="Sreeshan A."/>
            <person name="Augustine A."/>
        </authorList>
    </citation>
    <scope>NUCLEOTIDE SEQUENCE</scope>
    <source>
        <tissue evidence="1">Leaf</tissue>
    </source>
</reference>
<sequence length="59" mass="6987">MYVMERTFHLYSVDLQFSRPTDWVGLEKVQVWATAYVSCCLFCLNGRLHSSSKRILPFR</sequence>
<protein>
    <submittedName>
        <fullName evidence="1">Potassium transporter 10-like isoform X2</fullName>
    </submittedName>
</protein>
<proteinExistence type="predicted"/>
<evidence type="ECO:0000313" key="1">
    <source>
        <dbReference type="EMBL" id="MBX53454.1"/>
    </source>
</evidence>